<evidence type="ECO:0000256" key="1">
    <source>
        <dbReference type="SAM" id="Phobius"/>
    </source>
</evidence>
<sequence>MEAAYVSKEITFILVIVSMAVWVMVSREAVKPSKEIDWRKMITLLSAGSLSAFVITIMLFQSL</sequence>
<keyword evidence="1" id="KW-1133">Transmembrane helix</keyword>
<evidence type="ECO:0000313" key="2">
    <source>
        <dbReference type="EMBL" id="TYS17137.1"/>
    </source>
</evidence>
<proteinExistence type="predicted"/>
<dbReference type="EMBL" id="VTEI01000004">
    <property type="protein sequence ID" value="TYS17137.1"/>
    <property type="molecule type" value="Genomic_DNA"/>
</dbReference>
<protein>
    <submittedName>
        <fullName evidence="2">Uncharacterized protein</fullName>
    </submittedName>
</protein>
<evidence type="ECO:0000313" key="3">
    <source>
        <dbReference type="Proteomes" id="UP000322267"/>
    </source>
</evidence>
<gene>
    <name evidence="2" type="ORF">FZC78_11025</name>
</gene>
<feature type="transmembrane region" description="Helical" evidence="1">
    <location>
        <begin position="12"/>
        <end position="30"/>
    </location>
</feature>
<organism evidence="2 3">
    <name type="scientific">Rossellomorea vietnamensis</name>
    <dbReference type="NCBI Taxonomy" id="218284"/>
    <lineage>
        <taxon>Bacteria</taxon>
        <taxon>Bacillati</taxon>
        <taxon>Bacillota</taxon>
        <taxon>Bacilli</taxon>
        <taxon>Bacillales</taxon>
        <taxon>Bacillaceae</taxon>
        <taxon>Rossellomorea</taxon>
    </lineage>
</organism>
<accession>A0A5D4NSH9</accession>
<feature type="transmembrane region" description="Helical" evidence="1">
    <location>
        <begin position="42"/>
        <end position="60"/>
    </location>
</feature>
<reference evidence="2 3" key="1">
    <citation type="submission" date="2019-08" db="EMBL/GenBank/DDBJ databases">
        <title>Bacillus genomes from the desert of Cuatro Cienegas, Coahuila.</title>
        <authorList>
            <person name="Olmedo-Alvarez G."/>
        </authorList>
    </citation>
    <scope>NUCLEOTIDE SEQUENCE [LARGE SCALE GENOMIC DNA]</scope>
    <source>
        <strain evidence="2 3">CH34_1T</strain>
    </source>
</reference>
<name>A0A5D4NSH9_9BACI</name>
<dbReference type="OrthoDB" id="2721949at2"/>
<keyword evidence="1" id="KW-0812">Transmembrane</keyword>
<dbReference type="Proteomes" id="UP000322267">
    <property type="component" value="Unassembled WGS sequence"/>
</dbReference>
<comment type="caution">
    <text evidence="2">The sequence shown here is derived from an EMBL/GenBank/DDBJ whole genome shotgun (WGS) entry which is preliminary data.</text>
</comment>
<keyword evidence="1" id="KW-0472">Membrane</keyword>
<dbReference type="AlphaFoldDB" id="A0A5D4NSH9"/>